<evidence type="ECO:0000313" key="11">
    <source>
        <dbReference type="Proteomes" id="UP000476176"/>
    </source>
</evidence>
<dbReference type="AlphaFoldDB" id="A0A6A3QAH0"/>
<dbReference type="EMBL" id="QXFZ01002970">
    <property type="protein sequence ID" value="KAE9072268.1"/>
    <property type="molecule type" value="Genomic_DNA"/>
</dbReference>
<accession>A0A6A3QAH0</accession>
<gene>
    <name evidence="6" type="ORF">PF001_g24564</name>
    <name evidence="5" type="ORF">PF004_g24173</name>
    <name evidence="4" type="ORF">PF006_g24756</name>
    <name evidence="3" type="ORF">PF007_g26236</name>
    <name evidence="2" type="ORF">PF011_g24122</name>
</gene>
<evidence type="ECO:0000313" key="2">
    <source>
        <dbReference type="EMBL" id="KAE8976272.1"/>
    </source>
</evidence>
<sequence length="94" mass="10373">MPIVAARGYHVEEHKGTNAASYILTMHGLPKTYTESQSNPSAAANKPAVYLIHGLLDSSFTYGCDFRNQSLVFVLADAGYYVWLSNKRGTTWSN</sequence>
<evidence type="ECO:0000313" key="6">
    <source>
        <dbReference type="EMBL" id="KAE9279763.1"/>
    </source>
</evidence>
<dbReference type="InterPro" id="IPR029058">
    <property type="entry name" value="AB_hydrolase_fold"/>
</dbReference>
<dbReference type="SUPFAM" id="SSF53474">
    <property type="entry name" value="alpha/beta-Hydrolases"/>
    <property type="match status" value="1"/>
</dbReference>
<proteinExistence type="predicted"/>
<protein>
    <recommendedName>
        <fullName evidence="1">Partial AB-hydrolase lipase domain-containing protein</fullName>
    </recommendedName>
</protein>
<dbReference type="EMBL" id="QXGE01002711">
    <property type="protein sequence ID" value="KAE9279763.1"/>
    <property type="molecule type" value="Genomic_DNA"/>
</dbReference>
<evidence type="ECO:0000313" key="7">
    <source>
        <dbReference type="Proteomes" id="UP000437068"/>
    </source>
</evidence>
<name>A0A6A3QAH0_9STRA</name>
<evidence type="ECO:0000313" key="4">
    <source>
        <dbReference type="EMBL" id="KAE9092188.1"/>
    </source>
</evidence>
<evidence type="ECO:0000313" key="8">
    <source>
        <dbReference type="Proteomes" id="UP000440732"/>
    </source>
</evidence>
<dbReference type="Proteomes" id="UP000440732">
    <property type="component" value="Unassembled WGS sequence"/>
</dbReference>
<evidence type="ECO:0000313" key="5">
    <source>
        <dbReference type="EMBL" id="KAE9182653.1"/>
    </source>
</evidence>
<evidence type="ECO:0000313" key="9">
    <source>
        <dbReference type="Proteomes" id="UP000441208"/>
    </source>
</evidence>
<dbReference type="Proteomes" id="UP000476176">
    <property type="component" value="Unassembled WGS sequence"/>
</dbReference>
<dbReference type="Proteomes" id="UP000437068">
    <property type="component" value="Unassembled WGS sequence"/>
</dbReference>
<dbReference type="PANTHER" id="PTHR11005">
    <property type="entry name" value="LYSOSOMAL ACID LIPASE-RELATED"/>
    <property type="match status" value="1"/>
</dbReference>
<evidence type="ECO:0000313" key="10">
    <source>
        <dbReference type="Proteomes" id="UP000460718"/>
    </source>
</evidence>
<reference evidence="7 8" key="1">
    <citation type="submission" date="2018-08" db="EMBL/GenBank/DDBJ databases">
        <title>Genomic investigation of the strawberry pathogen Phytophthora fragariae indicates pathogenicity is determined by transcriptional variation in three key races.</title>
        <authorList>
            <person name="Adams T.M."/>
            <person name="Armitage A.D."/>
            <person name="Sobczyk M.K."/>
            <person name="Bates H.J."/>
            <person name="Dunwell J.M."/>
            <person name="Nellist C.F."/>
            <person name="Harrison R.J."/>
        </authorList>
    </citation>
    <scope>NUCLEOTIDE SEQUENCE [LARGE SCALE GENOMIC DNA]</scope>
    <source>
        <strain evidence="6 7">A4</strain>
        <strain evidence="5 11">BC-23</strain>
        <strain evidence="4 8">NOV-5</strain>
        <strain evidence="3 9">NOV-71</strain>
        <strain evidence="2 10">SCRP245</strain>
    </source>
</reference>
<comment type="caution">
    <text evidence="3">The sequence shown here is derived from an EMBL/GenBank/DDBJ whole genome shotgun (WGS) entry which is preliminary data.</text>
</comment>
<dbReference type="Gene3D" id="3.40.50.1820">
    <property type="entry name" value="alpha/beta hydrolase"/>
    <property type="match status" value="1"/>
</dbReference>
<dbReference type="GO" id="GO:0006629">
    <property type="term" value="P:lipid metabolic process"/>
    <property type="evidence" value="ECO:0007669"/>
    <property type="project" value="InterPro"/>
</dbReference>
<dbReference type="InterPro" id="IPR006693">
    <property type="entry name" value="AB_hydrolase_lipase"/>
</dbReference>
<organism evidence="3 9">
    <name type="scientific">Phytophthora fragariae</name>
    <dbReference type="NCBI Taxonomy" id="53985"/>
    <lineage>
        <taxon>Eukaryota</taxon>
        <taxon>Sar</taxon>
        <taxon>Stramenopiles</taxon>
        <taxon>Oomycota</taxon>
        <taxon>Peronosporomycetes</taxon>
        <taxon>Peronosporales</taxon>
        <taxon>Peronosporaceae</taxon>
        <taxon>Phytophthora</taxon>
    </lineage>
</organism>
<dbReference type="Proteomes" id="UP000441208">
    <property type="component" value="Unassembled WGS sequence"/>
</dbReference>
<dbReference type="Proteomes" id="UP000460718">
    <property type="component" value="Unassembled WGS sequence"/>
</dbReference>
<evidence type="ECO:0000313" key="3">
    <source>
        <dbReference type="EMBL" id="KAE9072268.1"/>
    </source>
</evidence>
<dbReference type="EMBL" id="QXGA01002782">
    <property type="protein sequence ID" value="KAE9092188.1"/>
    <property type="molecule type" value="Genomic_DNA"/>
</dbReference>
<evidence type="ECO:0000259" key="1">
    <source>
        <dbReference type="Pfam" id="PF04083"/>
    </source>
</evidence>
<feature type="domain" description="Partial AB-hydrolase lipase" evidence="1">
    <location>
        <begin position="3"/>
        <end position="62"/>
    </location>
</feature>
<dbReference type="Pfam" id="PF04083">
    <property type="entry name" value="Abhydro_lipase"/>
    <property type="match status" value="1"/>
</dbReference>
<dbReference type="EMBL" id="QXFW01002687">
    <property type="protein sequence ID" value="KAE8976272.1"/>
    <property type="molecule type" value="Genomic_DNA"/>
</dbReference>
<dbReference type="EMBL" id="QXGC01002711">
    <property type="protein sequence ID" value="KAE9182653.1"/>
    <property type="molecule type" value="Genomic_DNA"/>
</dbReference>